<dbReference type="EMBL" id="JADDIV010000002">
    <property type="protein sequence ID" value="MBE7366948.1"/>
    <property type="molecule type" value="Genomic_DNA"/>
</dbReference>
<sequence length="309" mass="33606">MTTPLSLTLPAGVTVLERGWLSSNMVLVTSGEEIAVVDTGYWTHSDQTVALVAQAAQGRPLAAIANTHLHSDHCGGNAALQAAHRRSRTLIPPGQAQAVHQWDPAELTYEPTGQHCPRFRADGVLQPGASVNLAGLDWQVHAAPGHDAHSVVLFHAESRTLISADALWENGFGVVFQELEGERAFEAVGATLDMIERLRPSTVIPGHGKVFGDVDGALSRARSRLDAYQACPDRHAAHAAKVLMKFKLLELQQSSRASFFHWIEATPYFRMVHDRWFAHVELQPWISGLVDDLVRSGAASKQGDQLANC</sequence>
<evidence type="ECO:0000259" key="2">
    <source>
        <dbReference type="SMART" id="SM00849"/>
    </source>
</evidence>
<comment type="caution">
    <text evidence="3">The sequence shown here is derived from an EMBL/GenBank/DDBJ whole genome shotgun (WGS) entry which is preliminary data.</text>
</comment>
<reference evidence="3 4" key="1">
    <citation type="submission" date="2020-10" db="EMBL/GenBank/DDBJ databases">
        <title>Ramlibacter sp. HM2 16S ribosomal RNA gene Genome sequencing and assembly.</title>
        <authorList>
            <person name="Kang M."/>
        </authorList>
    </citation>
    <scope>NUCLEOTIDE SEQUENCE [LARGE SCALE GENOMIC DNA]</scope>
    <source>
        <strain evidence="3 4">HM2</strain>
    </source>
</reference>
<dbReference type="PANTHER" id="PTHR42951">
    <property type="entry name" value="METALLO-BETA-LACTAMASE DOMAIN-CONTAINING"/>
    <property type="match status" value="1"/>
</dbReference>
<dbReference type="CDD" id="cd06262">
    <property type="entry name" value="metallo-hydrolase-like_MBL-fold"/>
    <property type="match status" value="1"/>
</dbReference>
<evidence type="ECO:0000313" key="3">
    <source>
        <dbReference type="EMBL" id="MBE7366948.1"/>
    </source>
</evidence>
<evidence type="ECO:0000313" key="4">
    <source>
        <dbReference type="Proteomes" id="UP000806285"/>
    </source>
</evidence>
<comment type="similarity">
    <text evidence="1">Belongs to the metallo-beta-lactamase superfamily. Class-B beta-lactamase family.</text>
</comment>
<name>A0ABR9S0E5_9BURK</name>
<dbReference type="InterPro" id="IPR001279">
    <property type="entry name" value="Metallo-B-lactamas"/>
</dbReference>
<feature type="domain" description="Metallo-beta-lactamase" evidence="2">
    <location>
        <begin position="22"/>
        <end position="207"/>
    </location>
</feature>
<dbReference type="Proteomes" id="UP000806285">
    <property type="component" value="Unassembled WGS sequence"/>
</dbReference>
<dbReference type="RefSeq" id="WP_193675592.1">
    <property type="nucleotide sequence ID" value="NZ_JADDIV010000002.1"/>
</dbReference>
<dbReference type="Pfam" id="PF00753">
    <property type="entry name" value="Lactamase_B"/>
    <property type="match status" value="1"/>
</dbReference>
<organism evidence="3 4">
    <name type="scientific">Ramlibacter pallidus</name>
    <dbReference type="NCBI Taxonomy" id="2780087"/>
    <lineage>
        <taxon>Bacteria</taxon>
        <taxon>Pseudomonadati</taxon>
        <taxon>Pseudomonadota</taxon>
        <taxon>Betaproteobacteria</taxon>
        <taxon>Burkholderiales</taxon>
        <taxon>Comamonadaceae</taxon>
        <taxon>Ramlibacter</taxon>
    </lineage>
</organism>
<dbReference type="Gene3D" id="3.60.15.10">
    <property type="entry name" value="Ribonuclease Z/Hydroxyacylglutathione hydrolase-like"/>
    <property type="match status" value="1"/>
</dbReference>
<gene>
    <name evidence="3" type="ORF">IM787_05155</name>
</gene>
<dbReference type="SMART" id="SM00849">
    <property type="entry name" value="Lactamase_B"/>
    <property type="match status" value="1"/>
</dbReference>
<dbReference type="SUPFAM" id="SSF56281">
    <property type="entry name" value="Metallo-hydrolase/oxidoreductase"/>
    <property type="match status" value="1"/>
</dbReference>
<proteinExistence type="inferred from homology"/>
<dbReference type="InterPro" id="IPR036866">
    <property type="entry name" value="RibonucZ/Hydroxyglut_hydro"/>
</dbReference>
<dbReference type="PANTHER" id="PTHR42951:SF4">
    <property type="entry name" value="ACYL-COENZYME A THIOESTERASE MBLAC2"/>
    <property type="match status" value="1"/>
</dbReference>
<keyword evidence="4" id="KW-1185">Reference proteome</keyword>
<evidence type="ECO:0000256" key="1">
    <source>
        <dbReference type="ARBA" id="ARBA00005250"/>
    </source>
</evidence>
<protein>
    <submittedName>
        <fullName evidence="3">MBL fold metallo-hydrolase</fullName>
    </submittedName>
</protein>
<dbReference type="InterPro" id="IPR050855">
    <property type="entry name" value="NDM-1-like"/>
</dbReference>
<accession>A0ABR9S0E5</accession>